<keyword evidence="5" id="KW-0378">Hydrolase</keyword>
<evidence type="ECO:0000256" key="2">
    <source>
        <dbReference type="ARBA" id="ARBA00005992"/>
    </source>
</evidence>
<keyword evidence="6 9" id="KW-0133">Cell shape</keyword>
<dbReference type="Pfam" id="PF01471">
    <property type="entry name" value="PG_binding_1"/>
    <property type="match status" value="1"/>
</dbReference>
<dbReference type="InterPro" id="IPR002477">
    <property type="entry name" value="Peptidoglycan-bd-like"/>
</dbReference>
<keyword evidence="8 9" id="KW-0961">Cell wall biogenesis/degradation</keyword>
<evidence type="ECO:0000259" key="10">
    <source>
        <dbReference type="PROSITE" id="PS52029"/>
    </source>
</evidence>
<evidence type="ECO:0000256" key="5">
    <source>
        <dbReference type="ARBA" id="ARBA00022801"/>
    </source>
</evidence>
<evidence type="ECO:0000256" key="7">
    <source>
        <dbReference type="ARBA" id="ARBA00022984"/>
    </source>
</evidence>
<dbReference type="InterPro" id="IPR050979">
    <property type="entry name" value="LD-transpeptidase"/>
</dbReference>
<dbReference type="Gene3D" id="2.40.440.10">
    <property type="entry name" value="L,D-transpeptidase catalytic domain-like"/>
    <property type="match status" value="1"/>
</dbReference>
<feature type="active site" description="Nucleophile" evidence="9">
    <location>
        <position position="132"/>
    </location>
</feature>
<dbReference type="Gene3D" id="1.10.101.10">
    <property type="entry name" value="PGBD-like superfamily/PGBD"/>
    <property type="match status" value="1"/>
</dbReference>
<dbReference type="Proteomes" id="UP001527181">
    <property type="component" value="Unassembled WGS sequence"/>
</dbReference>
<comment type="caution">
    <text evidence="11">The sequence shown here is derived from an EMBL/GenBank/DDBJ whole genome shotgun (WGS) entry which is preliminary data.</text>
</comment>
<comment type="pathway">
    <text evidence="1 9">Cell wall biogenesis; peptidoglycan biosynthesis.</text>
</comment>
<feature type="active site" description="Proton donor/acceptor" evidence="9">
    <location>
        <position position="116"/>
    </location>
</feature>
<reference evidence="11 12" key="1">
    <citation type="submission" date="2022-05" db="EMBL/GenBank/DDBJ databases">
        <title>Genome Sequencing of Bee-Associated Microbes.</title>
        <authorList>
            <person name="Dunlap C."/>
        </authorList>
    </citation>
    <scope>NUCLEOTIDE SEQUENCE [LARGE SCALE GENOMIC DNA]</scope>
    <source>
        <strain evidence="11 12">NRRL B-04010</strain>
    </source>
</reference>
<keyword evidence="7 9" id="KW-0573">Peptidoglycan synthesis</keyword>
<dbReference type="Pfam" id="PF03734">
    <property type="entry name" value="YkuD"/>
    <property type="match status" value="1"/>
</dbReference>
<dbReference type="CDD" id="cd16913">
    <property type="entry name" value="YkuD_like"/>
    <property type="match status" value="1"/>
</dbReference>
<name>A0ABT4GYY0_PAEAL</name>
<accession>A0ABT4GYY0</accession>
<keyword evidence="4" id="KW-0808">Transferase</keyword>
<dbReference type="PROSITE" id="PS52029">
    <property type="entry name" value="LD_TPASE"/>
    <property type="match status" value="1"/>
</dbReference>
<evidence type="ECO:0000256" key="1">
    <source>
        <dbReference type="ARBA" id="ARBA00004752"/>
    </source>
</evidence>
<dbReference type="InterPro" id="IPR036366">
    <property type="entry name" value="PGBDSf"/>
</dbReference>
<proteinExistence type="inferred from homology"/>
<evidence type="ECO:0000313" key="12">
    <source>
        <dbReference type="Proteomes" id="UP001527181"/>
    </source>
</evidence>
<dbReference type="SUPFAM" id="SSF47090">
    <property type="entry name" value="PGBD-like"/>
    <property type="match status" value="1"/>
</dbReference>
<feature type="domain" description="L,D-TPase catalytic" evidence="10">
    <location>
        <begin position="47"/>
        <end position="156"/>
    </location>
</feature>
<keyword evidence="3" id="KW-0328">Glycosyltransferase</keyword>
<evidence type="ECO:0000256" key="4">
    <source>
        <dbReference type="ARBA" id="ARBA00022679"/>
    </source>
</evidence>
<dbReference type="RefSeq" id="WP_268600375.1">
    <property type="nucleotide sequence ID" value="NZ_JAMDNP010000023.1"/>
</dbReference>
<evidence type="ECO:0000256" key="3">
    <source>
        <dbReference type="ARBA" id="ARBA00022676"/>
    </source>
</evidence>
<comment type="similarity">
    <text evidence="2">Belongs to the YkuD family.</text>
</comment>
<dbReference type="EMBL" id="JAMDNP010000023">
    <property type="protein sequence ID" value="MCY9761925.1"/>
    <property type="molecule type" value="Genomic_DNA"/>
</dbReference>
<dbReference type="PANTHER" id="PTHR30582:SF24">
    <property type="entry name" value="L,D-TRANSPEPTIDASE ERFK_SRFK-RELATED"/>
    <property type="match status" value="1"/>
</dbReference>
<dbReference type="InterPro" id="IPR036365">
    <property type="entry name" value="PGBD-like_sf"/>
</dbReference>
<organism evidence="11 12">
    <name type="scientific">Paenibacillus alvei</name>
    <name type="common">Bacillus alvei</name>
    <dbReference type="NCBI Taxonomy" id="44250"/>
    <lineage>
        <taxon>Bacteria</taxon>
        <taxon>Bacillati</taxon>
        <taxon>Bacillota</taxon>
        <taxon>Bacilli</taxon>
        <taxon>Bacillales</taxon>
        <taxon>Paenibacillaceae</taxon>
        <taxon>Paenibacillus</taxon>
    </lineage>
</organism>
<evidence type="ECO:0000256" key="9">
    <source>
        <dbReference type="PROSITE-ProRule" id="PRU01373"/>
    </source>
</evidence>
<protein>
    <submittedName>
        <fullName evidence="11">L,D-transpeptidase family protein</fullName>
    </submittedName>
</protein>
<dbReference type="PANTHER" id="PTHR30582">
    <property type="entry name" value="L,D-TRANSPEPTIDASE"/>
    <property type="match status" value="1"/>
</dbReference>
<sequence length="235" mass="26326">MSVYRLKITCLRLLSIFLLIHLGIDMLDHNLARAQPIRTVQSDPNAFSIVIFPHLHRLVVMKNGITTKSYHIAVGNPTTPTPAGEFRIIFKGENWGPSFGPRWLGLNVSWGHYGIHGTNKPHSIGRHVSHGCIRMRNKDVMELYEMIPIGTKVVIMGHVLGDLKHDPRNLAEGDAGGDVQLIQSRLQSAGYFTGRCDGKFRSNTTSALKRYQRDHQLSQDGVVTFAIYIHLGLIE</sequence>
<dbReference type="SUPFAM" id="SSF141523">
    <property type="entry name" value="L,D-transpeptidase catalytic domain-like"/>
    <property type="match status" value="1"/>
</dbReference>
<evidence type="ECO:0000313" key="11">
    <source>
        <dbReference type="EMBL" id="MCY9761925.1"/>
    </source>
</evidence>
<evidence type="ECO:0000256" key="8">
    <source>
        <dbReference type="ARBA" id="ARBA00023316"/>
    </source>
</evidence>
<dbReference type="InterPro" id="IPR038063">
    <property type="entry name" value="Transpep_catalytic_dom"/>
</dbReference>
<evidence type="ECO:0000256" key="6">
    <source>
        <dbReference type="ARBA" id="ARBA00022960"/>
    </source>
</evidence>
<keyword evidence="12" id="KW-1185">Reference proteome</keyword>
<dbReference type="InterPro" id="IPR005490">
    <property type="entry name" value="LD_TPept_cat_dom"/>
</dbReference>
<gene>
    <name evidence="11" type="ORF">M5X12_15230</name>
</gene>